<evidence type="ECO:0000256" key="3">
    <source>
        <dbReference type="ARBA" id="ARBA00023163"/>
    </source>
</evidence>
<organism evidence="6 7">
    <name type="scientific">Nocardiopsis tropica</name>
    <dbReference type="NCBI Taxonomy" id="109330"/>
    <lineage>
        <taxon>Bacteria</taxon>
        <taxon>Bacillati</taxon>
        <taxon>Actinomycetota</taxon>
        <taxon>Actinomycetes</taxon>
        <taxon>Streptosporangiales</taxon>
        <taxon>Nocardiopsidaceae</taxon>
        <taxon>Nocardiopsis</taxon>
    </lineage>
</organism>
<dbReference type="InterPro" id="IPR036390">
    <property type="entry name" value="WH_DNA-bd_sf"/>
</dbReference>
<accession>A0ABV1ZP90</accession>
<evidence type="ECO:0000313" key="7">
    <source>
        <dbReference type="Proteomes" id="UP001432401"/>
    </source>
</evidence>
<feature type="region of interest" description="Disordered" evidence="4">
    <location>
        <begin position="1"/>
        <end position="22"/>
    </location>
</feature>
<gene>
    <name evidence="6" type="ORF">ABUK86_03885</name>
</gene>
<name>A0ABV1ZP90_9ACTN</name>
<dbReference type="PANTHER" id="PTHR33204">
    <property type="entry name" value="TRANSCRIPTIONAL REGULATOR, MARR FAMILY"/>
    <property type="match status" value="1"/>
</dbReference>
<dbReference type="Proteomes" id="UP001432401">
    <property type="component" value="Unassembled WGS sequence"/>
</dbReference>
<dbReference type="InterPro" id="IPR036388">
    <property type="entry name" value="WH-like_DNA-bd_sf"/>
</dbReference>
<proteinExistence type="predicted"/>
<keyword evidence="1" id="KW-0805">Transcription regulation</keyword>
<dbReference type="RefSeq" id="WP_344180460.1">
    <property type="nucleotide sequence ID" value="NZ_JBEQNA010000001.1"/>
</dbReference>
<evidence type="ECO:0000256" key="4">
    <source>
        <dbReference type="SAM" id="MobiDB-lite"/>
    </source>
</evidence>
<evidence type="ECO:0000256" key="2">
    <source>
        <dbReference type="ARBA" id="ARBA00023125"/>
    </source>
</evidence>
<dbReference type="PROSITE" id="PS51118">
    <property type="entry name" value="HTH_HXLR"/>
    <property type="match status" value="1"/>
</dbReference>
<reference evidence="6 7" key="1">
    <citation type="submission" date="2024-06" db="EMBL/GenBank/DDBJ databases">
        <authorList>
            <person name="Bataeva Y.V."/>
            <person name="Grigorian L.N."/>
            <person name="Solomentsev V.I."/>
        </authorList>
    </citation>
    <scope>NUCLEOTIDE SEQUENCE [LARGE SCALE GENOMIC DNA]</scope>
    <source>
        <strain evidence="7">SCPM-O-B-12605 (RCAM04882)</strain>
    </source>
</reference>
<dbReference type="EMBL" id="JBEQNB010000002">
    <property type="protein sequence ID" value="MES0832898.1"/>
    <property type="molecule type" value="Genomic_DNA"/>
</dbReference>
<feature type="domain" description="HTH hxlR-type" evidence="5">
    <location>
        <begin position="23"/>
        <end position="121"/>
    </location>
</feature>
<feature type="compositionally biased region" description="Polar residues" evidence="4">
    <location>
        <begin position="1"/>
        <end position="13"/>
    </location>
</feature>
<sequence>MTSRTHTGVPSTGHTDERAPEDCPVREVLDRVGDKWSVLVIVMLGRRTHRYSELHRAIDGISQRMLTLTLRALVRDGLVDRTAHATVPPRVDYALTDLGRTLLEPLNALDRWAILHRDDIRAARERHDRARDPRPDGT</sequence>
<evidence type="ECO:0000259" key="5">
    <source>
        <dbReference type="PROSITE" id="PS51118"/>
    </source>
</evidence>
<dbReference type="Gene3D" id="1.10.10.10">
    <property type="entry name" value="Winged helix-like DNA-binding domain superfamily/Winged helix DNA-binding domain"/>
    <property type="match status" value="1"/>
</dbReference>
<protein>
    <submittedName>
        <fullName evidence="6">Helix-turn-helix domain-containing protein</fullName>
    </submittedName>
</protein>
<dbReference type="InterPro" id="IPR002577">
    <property type="entry name" value="HTH_HxlR"/>
</dbReference>
<keyword evidence="7" id="KW-1185">Reference proteome</keyword>
<evidence type="ECO:0000313" key="6">
    <source>
        <dbReference type="EMBL" id="MES0832898.1"/>
    </source>
</evidence>
<keyword evidence="3" id="KW-0804">Transcription</keyword>
<dbReference type="PANTHER" id="PTHR33204:SF39">
    <property type="entry name" value="TRANSCRIPTIONAL REGULATORY PROTEIN"/>
    <property type="match status" value="1"/>
</dbReference>
<keyword evidence="2" id="KW-0238">DNA-binding</keyword>
<evidence type="ECO:0000256" key="1">
    <source>
        <dbReference type="ARBA" id="ARBA00023015"/>
    </source>
</evidence>
<dbReference type="SUPFAM" id="SSF46785">
    <property type="entry name" value="Winged helix' DNA-binding domain"/>
    <property type="match status" value="1"/>
</dbReference>
<comment type="caution">
    <text evidence="6">The sequence shown here is derived from an EMBL/GenBank/DDBJ whole genome shotgun (WGS) entry which is preliminary data.</text>
</comment>
<dbReference type="Pfam" id="PF01638">
    <property type="entry name" value="HxlR"/>
    <property type="match status" value="1"/>
</dbReference>